<organism evidence="3 4">
    <name type="scientific">Thalassotalea castellviae</name>
    <dbReference type="NCBI Taxonomy" id="3075612"/>
    <lineage>
        <taxon>Bacteria</taxon>
        <taxon>Pseudomonadati</taxon>
        <taxon>Pseudomonadota</taxon>
        <taxon>Gammaproteobacteria</taxon>
        <taxon>Alteromonadales</taxon>
        <taxon>Colwelliaceae</taxon>
        <taxon>Thalassotalea</taxon>
    </lineage>
</organism>
<comment type="caution">
    <text evidence="3">The sequence shown here is derived from an EMBL/GenBank/DDBJ whole genome shotgun (WGS) entry which is preliminary data.</text>
</comment>
<dbReference type="PANTHER" id="PTHR38834:SF3">
    <property type="entry name" value="SOLUTE-BINDING PROTEIN FAMILY 3_N-TERMINAL DOMAIN-CONTAINING PROTEIN"/>
    <property type="match status" value="1"/>
</dbReference>
<feature type="signal peptide" evidence="1">
    <location>
        <begin position="1"/>
        <end position="21"/>
    </location>
</feature>
<dbReference type="RefSeq" id="WP_311576291.1">
    <property type="nucleotide sequence ID" value="NZ_JAVRIF010000001.1"/>
</dbReference>
<evidence type="ECO:0000259" key="2">
    <source>
        <dbReference type="Pfam" id="PF00497"/>
    </source>
</evidence>
<evidence type="ECO:0000256" key="1">
    <source>
        <dbReference type="SAM" id="SignalP"/>
    </source>
</evidence>
<sequence length="283" mass="32758">MKVFNKTVTFIFLLFSINTFASIQKSLFINDINWPPFFFQEIKDNTMGIGKEIINLCLSEQDYQWQYKNLPIKRTHQNMASGELDISVYSYKKSREDFVIYGAEPIFFSQYGFASNSQDDITINKLDDIKQYQLGHLAGLAHTQELMKIIEEKKALNQVTVGYSIDAMLRQLTASQQRFQILPNSIETLLWRAKQLNIESQLHIHDFVLKQKAYYVTVSKASKHITNPKIFLTKFDACIKALKKSGEYQKISEKYGLISQLALSPPKSLYQPMDPLKKIPFID</sequence>
<protein>
    <submittedName>
        <fullName evidence="3">ABC transporter substrate-binding protein</fullName>
    </submittedName>
</protein>
<feature type="chain" id="PRO_5046746364" evidence="1">
    <location>
        <begin position="22"/>
        <end position="283"/>
    </location>
</feature>
<name>A0ABU2ZWJ5_9GAMM</name>
<keyword evidence="4" id="KW-1185">Reference proteome</keyword>
<dbReference type="Gene3D" id="3.40.190.10">
    <property type="entry name" value="Periplasmic binding protein-like II"/>
    <property type="match status" value="2"/>
</dbReference>
<gene>
    <name evidence="3" type="ORF">RM573_01750</name>
</gene>
<dbReference type="PANTHER" id="PTHR38834">
    <property type="entry name" value="PERIPLASMIC SUBSTRATE BINDING PROTEIN FAMILY 3"/>
    <property type="match status" value="1"/>
</dbReference>
<dbReference type="InterPro" id="IPR001638">
    <property type="entry name" value="Solute-binding_3/MltF_N"/>
</dbReference>
<dbReference type="SUPFAM" id="SSF53850">
    <property type="entry name" value="Periplasmic binding protein-like II"/>
    <property type="match status" value="1"/>
</dbReference>
<dbReference type="Pfam" id="PF00497">
    <property type="entry name" value="SBP_bac_3"/>
    <property type="match status" value="1"/>
</dbReference>
<dbReference type="Proteomes" id="UP001266357">
    <property type="component" value="Unassembled WGS sequence"/>
</dbReference>
<accession>A0ABU2ZWJ5</accession>
<dbReference type="EMBL" id="JAVRIF010000001">
    <property type="protein sequence ID" value="MDT0602307.1"/>
    <property type="molecule type" value="Genomic_DNA"/>
</dbReference>
<reference evidence="3 4" key="1">
    <citation type="submission" date="2023-09" db="EMBL/GenBank/DDBJ databases">
        <authorList>
            <person name="Rey-Velasco X."/>
        </authorList>
    </citation>
    <scope>NUCLEOTIDE SEQUENCE [LARGE SCALE GENOMIC DNA]</scope>
    <source>
        <strain evidence="3 4">W431</strain>
    </source>
</reference>
<evidence type="ECO:0000313" key="3">
    <source>
        <dbReference type="EMBL" id="MDT0602307.1"/>
    </source>
</evidence>
<evidence type="ECO:0000313" key="4">
    <source>
        <dbReference type="Proteomes" id="UP001266357"/>
    </source>
</evidence>
<proteinExistence type="predicted"/>
<keyword evidence="1" id="KW-0732">Signal</keyword>
<feature type="domain" description="Solute-binding protein family 3/N-terminal" evidence="2">
    <location>
        <begin position="31"/>
        <end position="256"/>
    </location>
</feature>